<feature type="domain" description="Peptidase M20 dimerisation" evidence="2">
    <location>
        <begin position="213"/>
        <end position="316"/>
    </location>
</feature>
<dbReference type="Gene3D" id="3.40.630.10">
    <property type="entry name" value="Zn peptidases"/>
    <property type="match status" value="1"/>
</dbReference>
<dbReference type="SUPFAM" id="SSF55031">
    <property type="entry name" value="Bacterial exopeptidase dimerisation domain"/>
    <property type="match status" value="1"/>
</dbReference>
<accession>A0A6J6H4L5</accession>
<dbReference type="PANTHER" id="PTHR32494:SF5">
    <property type="entry name" value="ALLANTOATE AMIDOHYDROLASE"/>
    <property type="match status" value="1"/>
</dbReference>
<protein>
    <submittedName>
        <fullName evidence="3">Unannotated protein</fullName>
    </submittedName>
</protein>
<dbReference type="PANTHER" id="PTHR32494">
    <property type="entry name" value="ALLANTOATE DEIMINASE-RELATED"/>
    <property type="match status" value="1"/>
</dbReference>
<dbReference type="NCBIfam" id="NF006771">
    <property type="entry name" value="PRK09290.1-5"/>
    <property type="match status" value="1"/>
</dbReference>
<evidence type="ECO:0000313" key="3">
    <source>
        <dbReference type="EMBL" id="CAB4606235.1"/>
    </source>
</evidence>
<dbReference type="InterPro" id="IPR036264">
    <property type="entry name" value="Bact_exopeptidase_dim_dom"/>
</dbReference>
<reference evidence="3" key="1">
    <citation type="submission" date="2020-05" db="EMBL/GenBank/DDBJ databases">
        <authorList>
            <person name="Chiriac C."/>
            <person name="Salcher M."/>
            <person name="Ghai R."/>
            <person name="Kavagutti S V."/>
        </authorList>
    </citation>
    <scope>NUCLEOTIDE SEQUENCE</scope>
</reference>
<dbReference type="Pfam" id="PF01546">
    <property type="entry name" value="Peptidase_M20"/>
    <property type="match status" value="1"/>
</dbReference>
<dbReference type="CDD" id="cd03884">
    <property type="entry name" value="M20_bAS"/>
    <property type="match status" value="1"/>
</dbReference>
<name>A0A6J6H4L5_9ZZZZ</name>
<evidence type="ECO:0000259" key="2">
    <source>
        <dbReference type="Pfam" id="PF07687"/>
    </source>
</evidence>
<sequence>MVGLAAPLDIQVNGKRLMQRLFDLADIGAIDGGGCARLALTDADKAGRDLVIEWMKDLDLEISVDIVGNVVGIWNVGSGKPVMTGSHIDTVRTGGKYDGNYGVLAGLEVIQTCQEQGVTPVHPLAVAFFTNEEGARFAPDMFGSIVYVGGMSVEEALNTVGIDGARVGDELERIGYNGATPCPGVTPHAFVELHIEQGPVLEQTGITIGAVTGVQGISWQEVTIEGQSNHAGTTPMNMRRDPAYVAANIAVFLRDLASRYGGHQICTVGKIDLHPNLINVVSQRAVLTLDVRNTDEQKLQTAEAEIVAHLEMLAKKEDVVITSRVLARFEPVVFDPQVVELIENIATQQGNTVSRLPSGAGHDAQMLARICPAAMIFVPSVNGISHNPSEYTSEDDLIAGANVLLQTMLLLANYWEK</sequence>
<dbReference type="Gene3D" id="3.30.70.360">
    <property type="match status" value="1"/>
</dbReference>
<organism evidence="3">
    <name type="scientific">freshwater metagenome</name>
    <dbReference type="NCBI Taxonomy" id="449393"/>
    <lineage>
        <taxon>unclassified sequences</taxon>
        <taxon>metagenomes</taxon>
        <taxon>ecological metagenomes</taxon>
    </lineage>
</organism>
<dbReference type="PIRSF" id="PIRSF001235">
    <property type="entry name" value="Amidase_carbamoylase"/>
    <property type="match status" value="1"/>
</dbReference>
<dbReference type="GO" id="GO:0016813">
    <property type="term" value="F:hydrolase activity, acting on carbon-nitrogen (but not peptide) bonds, in linear amidines"/>
    <property type="evidence" value="ECO:0007669"/>
    <property type="project" value="InterPro"/>
</dbReference>
<dbReference type="Pfam" id="PF07687">
    <property type="entry name" value="M20_dimer"/>
    <property type="match status" value="1"/>
</dbReference>
<dbReference type="EMBL" id="CAEZUX010000005">
    <property type="protein sequence ID" value="CAB4606235.1"/>
    <property type="molecule type" value="Genomic_DNA"/>
</dbReference>
<dbReference type="InterPro" id="IPR011650">
    <property type="entry name" value="Peptidase_M20_dimer"/>
</dbReference>
<dbReference type="InterPro" id="IPR010158">
    <property type="entry name" value="Amidase_Cbmase"/>
</dbReference>
<dbReference type="AlphaFoldDB" id="A0A6J6H4L5"/>
<evidence type="ECO:0000256" key="1">
    <source>
        <dbReference type="ARBA" id="ARBA00022801"/>
    </source>
</evidence>
<keyword evidence="1" id="KW-0378">Hydrolase</keyword>
<gene>
    <name evidence="3" type="ORF">UFOPK1874_00129</name>
</gene>
<proteinExistence type="predicted"/>
<dbReference type="NCBIfam" id="TIGR01879">
    <property type="entry name" value="hydantase"/>
    <property type="match status" value="1"/>
</dbReference>
<dbReference type="InterPro" id="IPR002933">
    <property type="entry name" value="Peptidase_M20"/>
</dbReference>
<dbReference type="SUPFAM" id="SSF53187">
    <property type="entry name" value="Zn-dependent exopeptidases"/>
    <property type="match status" value="1"/>
</dbReference>